<protein>
    <recommendedName>
        <fullName evidence="9">AP2/ERF domain-containing protein</fullName>
    </recommendedName>
</protein>
<dbReference type="AlphaFoldDB" id="A0A6G1DFM0"/>
<evidence type="ECO:0000256" key="5">
    <source>
        <dbReference type="ARBA" id="ARBA00023163"/>
    </source>
</evidence>
<dbReference type="FunFam" id="3.30.730.10:FF:000004">
    <property type="entry name" value="AP2-like ethylene-responsive transcription factor"/>
    <property type="match status" value="1"/>
</dbReference>
<feature type="domain" description="AP2/ERF" evidence="9">
    <location>
        <begin position="202"/>
        <end position="259"/>
    </location>
</feature>
<dbReference type="Gene3D" id="3.30.730.10">
    <property type="entry name" value="AP2/ERF domain"/>
    <property type="match status" value="2"/>
</dbReference>
<dbReference type="GO" id="GO:0009909">
    <property type="term" value="P:regulation of flower development"/>
    <property type="evidence" value="ECO:0007669"/>
    <property type="project" value="UniProtKB-ARBA"/>
</dbReference>
<feature type="region of interest" description="Disordered" evidence="8">
    <location>
        <begin position="397"/>
        <end position="423"/>
    </location>
</feature>
<dbReference type="PRINTS" id="PR00367">
    <property type="entry name" value="ETHRSPELEMNT"/>
</dbReference>
<name>A0A6G1DFM0_9ORYZ</name>
<dbReference type="PANTHER" id="PTHR32467">
    <property type="entry name" value="AP2-LIKE ETHYLENE-RESPONSIVE TRANSCRIPTION FACTOR"/>
    <property type="match status" value="1"/>
</dbReference>
<keyword evidence="3" id="KW-0805">Transcription regulation</keyword>
<evidence type="ECO:0000256" key="1">
    <source>
        <dbReference type="ARBA" id="ARBA00004123"/>
    </source>
</evidence>
<accession>A0A6G1DFM0</accession>
<keyword evidence="4" id="KW-0238">DNA-binding</keyword>
<comment type="subcellular location">
    <subcellularLocation>
        <location evidence="1">Nucleus</location>
    </subcellularLocation>
</comment>
<evidence type="ECO:0000256" key="7">
    <source>
        <dbReference type="ARBA" id="ARBA00037973"/>
    </source>
</evidence>
<dbReference type="EMBL" id="SPHZ02000006">
    <property type="protein sequence ID" value="KAF0911002.1"/>
    <property type="molecule type" value="Genomic_DNA"/>
</dbReference>
<evidence type="ECO:0000259" key="9">
    <source>
        <dbReference type="PROSITE" id="PS51032"/>
    </source>
</evidence>
<comment type="caution">
    <text evidence="10">The sequence shown here is derived from an EMBL/GenBank/DDBJ whole genome shotgun (WGS) entry which is preliminary data.</text>
</comment>
<dbReference type="EMBL" id="SPHZ02000006">
    <property type="protein sequence ID" value="KAF0911001.1"/>
    <property type="molecule type" value="Genomic_DNA"/>
</dbReference>
<dbReference type="InterPro" id="IPR001471">
    <property type="entry name" value="AP2/ERF_dom"/>
</dbReference>
<dbReference type="FunFam" id="3.30.730.10:FF:000002">
    <property type="entry name" value="AP2-like ethylene-responsive transcription factor"/>
    <property type="match status" value="1"/>
</dbReference>
<evidence type="ECO:0000256" key="2">
    <source>
        <dbReference type="ARBA" id="ARBA00022737"/>
    </source>
</evidence>
<dbReference type="InterPro" id="IPR016177">
    <property type="entry name" value="DNA-bd_dom_sf"/>
</dbReference>
<evidence type="ECO:0000313" key="11">
    <source>
        <dbReference type="Proteomes" id="UP000479710"/>
    </source>
</evidence>
<feature type="domain" description="AP2/ERF" evidence="9">
    <location>
        <begin position="110"/>
        <end position="166"/>
    </location>
</feature>
<dbReference type="Pfam" id="PF00847">
    <property type="entry name" value="AP2"/>
    <property type="match status" value="2"/>
</dbReference>
<feature type="compositionally biased region" description="Pro residues" evidence="8">
    <location>
        <begin position="408"/>
        <end position="423"/>
    </location>
</feature>
<evidence type="ECO:0000256" key="8">
    <source>
        <dbReference type="SAM" id="MobiDB-lite"/>
    </source>
</evidence>
<gene>
    <name evidence="10" type="ORF">E2562_005390</name>
</gene>
<dbReference type="PROSITE" id="PS51032">
    <property type="entry name" value="AP2_ERF"/>
    <property type="match status" value="2"/>
</dbReference>
<dbReference type="CDD" id="cd00018">
    <property type="entry name" value="AP2"/>
    <property type="match status" value="2"/>
</dbReference>
<organism evidence="10 11">
    <name type="scientific">Oryza meyeriana var. granulata</name>
    <dbReference type="NCBI Taxonomy" id="110450"/>
    <lineage>
        <taxon>Eukaryota</taxon>
        <taxon>Viridiplantae</taxon>
        <taxon>Streptophyta</taxon>
        <taxon>Embryophyta</taxon>
        <taxon>Tracheophyta</taxon>
        <taxon>Spermatophyta</taxon>
        <taxon>Magnoliopsida</taxon>
        <taxon>Liliopsida</taxon>
        <taxon>Poales</taxon>
        <taxon>Poaceae</taxon>
        <taxon>BOP clade</taxon>
        <taxon>Oryzoideae</taxon>
        <taxon>Oryzeae</taxon>
        <taxon>Oryzinae</taxon>
        <taxon>Oryza</taxon>
        <taxon>Oryza meyeriana</taxon>
    </lineage>
</organism>
<dbReference type="InterPro" id="IPR036955">
    <property type="entry name" value="AP2/ERF_dom_sf"/>
</dbReference>
<evidence type="ECO:0000256" key="4">
    <source>
        <dbReference type="ARBA" id="ARBA00023125"/>
    </source>
</evidence>
<comment type="similarity">
    <text evidence="7">Belongs to the AP2/ERF transcription factor family. AP2 subfamily.</text>
</comment>
<keyword evidence="2" id="KW-0677">Repeat</keyword>
<dbReference type="Proteomes" id="UP000479710">
    <property type="component" value="Unassembled WGS sequence"/>
</dbReference>
<dbReference type="PANTHER" id="PTHR32467:SF67">
    <property type="entry name" value="OS03G0818800 PROTEIN"/>
    <property type="match status" value="1"/>
</dbReference>
<dbReference type="SMART" id="SM00380">
    <property type="entry name" value="AP2"/>
    <property type="match status" value="2"/>
</dbReference>
<keyword evidence="5" id="KW-0804">Transcription</keyword>
<proteinExistence type="inferred from homology"/>
<dbReference type="OrthoDB" id="207175at2759"/>
<evidence type="ECO:0000313" key="10">
    <source>
        <dbReference type="EMBL" id="KAF0911002.1"/>
    </source>
</evidence>
<reference evidence="10 11" key="1">
    <citation type="submission" date="2019-11" db="EMBL/GenBank/DDBJ databases">
        <title>Whole genome sequence of Oryza granulata.</title>
        <authorList>
            <person name="Li W."/>
        </authorList>
    </citation>
    <scope>NUCLEOTIDE SEQUENCE [LARGE SCALE GENOMIC DNA]</scope>
    <source>
        <strain evidence="11">cv. Menghai</strain>
        <tissue evidence="10">Leaf</tissue>
    </source>
</reference>
<sequence>MVLDLNVASPEGSGTSSSSVLNSGDAGAVGGDFRFDLLGSSPDEDECSGEPALVASGIVTRQLLPPPPAEAPAPATPVWQPRRAAEDAGLAQRVVVAKKTRRGPRSRSSQYRGVTFYRRTGRWESHIWDCGKQVYLGGFDTAHSAARAYDRAAIKFRGLDADINFNLSDYEDDLKQMRNWSKEEFVHILRRQSTGFARGSSKFRGVTLHKCGRWEARMGQLLGKKYIYLGLFDTEVEAARAYDRAAIRFNGREAVTNFEPTSYNVDALPDAGNEAIVDGDVLDLDLRISQPNARDSKRDVILQLTCDSPESSNTMVHQSMDSSPQWTVHHQSTPLPPQHQRLYPSAYLGFFPNLQERPMERRPELGPVAFLPSRGWQMQGPSHLPLLHAAASSGFSAGAGAGASAPRRQPPFPDHPFYFPPTA</sequence>
<evidence type="ECO:0000256" key="3">
    <source>
        <dbReference type="ARBA" id="ARBA00023015"/>
    </source>
</evidence>
<evidence type="ECO:0000256" key="6">
    <source>
        <dbReference type="ARBA" id="ARBA00023242"/>
    </source>
</evidence>
<keyword evidence="6" id="KW-0539">Nucleus</keyword>
<keyword evidence="11" id="KW-1185">Reference proteome</keyword>
<dbReference type="GO" id="GO:0003677">
    <property type="term" value="F:DNA binding"/>
    <property type="evidence" value="ECO:0007669"/>
    <property type="project" value="UniProtKB-KW"/>
</dbReference>
<dbReference type="SUPFAM" id="SSF54171">
    <property type="entry name" value="DNA-binding domain"/>
    <property type="match status" value="2"/>
</dbReference>
<feature type="region of interest" description="Disordered" evidence="8">
    <location>
        <begin position="1"/>
        <end position="25"/>
    </location>
</feature>
<dbReference type="GO" id="GO:0005634">
    <property type="term" value="C:nucleus"/>
    <property type="evidence" value="ECO:0007669"/>
    <property type="project" value="UniProtKB-SubCell"/>
</dbReference>
<dbReference type="GO" id="GO:0003700">
    <property type="term" value="F:DNA-binding transcription factor activity"/>
    <property type="evidence" value="ECO:0007669"/>
    <property type="project" value="InterPro"/>
</dbReference>
<feature type="compositionally biased region" description="Low complexity" evidence="8">
    <location>
        <begin position="9"/>
        <end position="24"/>
    </location>
</feature>